<dbReference type="AlphaFoldDB" id="A0A6I1HVW2"/>
<dbReference type="PANTHER" id="PTHR40074:SF2">
    <property type="entry name" value="O-ACETYLTRANSFERASE WECH"/>
    <property type="match status" value="1"/>
</dbReference>
<feature type="transmembrane region" description="Helical" evidence="7">
    <location>
        <begin position="301"/>
        <end position="323"/>
    </location>
</feature>
<comment type="subcellular location">
    <subcellularLocation>
        <location evidence="1">Cell membrane</location>
        <topology evidence="1">Multi-pass membrane protein</topology>
    </subcellularLocation>
</comment>
<dbReference type="Proteomes" id="UP000468717">
    <property type="component" value="Unassembled WGS sequence"/>
</dbReference>
<sequence>MKGRFRYSLENFRGVAIIFVMLSHISSIYSFDKGGDYLFYLLTNATAWFVFISGYLFYYLESEKFEYGKYLIKKLKYVVLPYLILSVPAIIAGLYFSRHVLYGLTSDQYIAWSLVTGGTVVPPMWFIPMIVIFFLLTPVFNFLSKNKIIYVFVVCGLVLSIFSSRSVNNTNAFFSFLNFAGFYLLGMVAAKNVAVLDSLSYAWKSRIIFGSVAIFLLFGFLYPGIESEPVGFLSSLGSLNFLNVGKLAFLVAIFFIFERYLERKNNILGYLAKISFGLFFIHGFMILIFSRISRDVDFGSAYARFFSEVAIVVFVSIAVVFLIKVVLGKRSRYVIGC</sequence>
<dbReference type="InterPro" id="IPR002656">
    <property type="entry name" value="Acyl_transf_3_dom"/>
</dbReference>
<evidence type="ECO:0000313" key="9">
    <source>
        <dbReference type="EMBL" id="KAB8062823.1"/>
    </source>
</evidence>
<feature type="transmembrane region" description="Helical" evidence="7">
    <location>
        <begin position="79"/>
        <end position="97"/>
    </location>
</feature>
<accession>A0A6I1HVW2</accession>
<keyword evidence="6 7" id="KW-0472">Membrane</keyword>
<organism evidence="9 10">
    <name type="scientific">Janthinobacterium violaceinigrum</name>
    <dbReference type="NCBI Taxonomy" id="2654252"/>
    <lineage>
        <taxon>Bacteria</taxon>
        <taxon>Pseudomonadati</taxon>
        <taxon>Pseudomonadota</taxon>
        <taxon>Betaproteobacteria</taxon>
        <taxon>Burkholderiales</taxon>
        <taxon>Oxalobacteraceae</taxon>
        <taxon>Janthinobacterium</taxon>
    </lineage>
</organism>
<dbReference type="PANTHER" id="PTHR40074">
    <property type="entry name" value="O-ACETYLTRANSFERASE WECH"/>
    <property type="match status" value="1"/>
</dbReference>
<evidence type="ECO:0000256" key="4">
    <source>
        <dbReference type="ARBA" id="ARBA00022692"/>
    </source>
</evidence>
<keyword evidence="9" id="KW-0012">Acyltransferase</keyword>
<dbReference type="GO" id="GO:0009246">
    <property type="term" value="P:enterobacterial common antigen biosynthetic process"/>
    <property type="evidence" value="ECO:0007669"/>
    <property type="project" value="TreeGrafter"/>
</dbReference>
<feature type="transmembrane region" description="Helical" evidence="7">
    <location>
        <begin position="148"/>
        <end position="167"/>
    </location>
</feature>
<dbReference type="RefSeq" id="WP_152284208.1">
    <property type="nucleotide sequence ID" value="NZ_WFLI01000030.1"/>
</dbReference>
<protein>
    <submittedName>
        <fullName evidence="9">Acyltransferase family protein</fullName>
    </submittedName>
</protein>
<evidence type="ECO:0000256" key="3">
    <source>
        <dbReference type="ARBA" id="ARBA00022475"/>
    </source>
</evidence>
<feature type="domain" description="Acyltransferase 3" evidence="8">
    <location>
        <begin position="7"/>
        <end position="323"/>
    </location>
</feature>
<evidence type="ECO:0000256" key="7">
    <source>
        <dbReference type="SAM" id="Phobius"/>
    </source>
</evidence>
<keyword evidence="9" id="KW-0808">Transferase</keyword>
<evidence type="ECO:0000256" key="1">
    <source>
        <dbReference type="ARBA" id="ARBA00004651"/>
    </source>
</evidence>
<keyword evidence="3" id="KW-1003">Cell membrane</keyword>
<feature type="transmembrane region" description="Helical" evidence="7">
    <location>
        <begin position="207"/>
        <end position="225"/>
    </location>
</feature>
<feature type="transmembrane region" description="Helical" evidence="7">
    <location>
        <begin position="269"/>
        <end position="289"/>
    </location>
</feature>
<dbReference type="GO" id="GO:0016413">
    <property type="term" value="F:O-acetyltransferase activity"/>
    <property type="evidence" value="ECO:0007669"/>
    <property type="project" value="TreeGrafter"/>
</dbReference>
<comment type="caution">
    <text evidence="9">The sequence shown here is derived from an EMBL/GenBank/DDBJ whole genome shotgun (WGS) entry which is preliminary data.</text>
</comment>
<feature type="transmembrane region" description="Helical" evidence="7">
    <location>
        <begin position="12"/>
        <end position="31"/>
    </location>
</feature>
<feature type="transmembrane region" description="Helical" evidence="7">
    <location>
        <begin position="109"/>
        <end position="136"/>
    </location>
</feature>
<evidence type="ECO:0000256" key="6">
    <source>
        <dbReference type="ARBA" id="ARBA00023136"/>
    </source>
</evidence>
<evidence type="ECO:0000259" key="8">
    <source>
        <dbReference type="Pfam" id="PF01757"/>
    </source>
</evidence>
<feature type="transmembrane region" description="Helical" evidence="7">
    <location>
        <begin position="237"/>
        <end position="257"/>
    </location>
</feature>
<keyword evidence="5 7" id="KW-1133">Transmembrane helix</keyword>
<keyword evidence="10" id="KW-1185">Reference proteome</keyword>
<proteinExistence type="inferred from homology"/>
<reference evidence="9 10" key="1">
    <citation type="submission" date="2019-10" db="EMBL/GenBank/DDBJ databases">
        <title>Three novel species isolated from a subtropical stream in China.</title>
        <authorList>
            <person name="Lu H."/>
        </authorList>
    </citation>
    <scope>NUCLEOTIDE SEQUENCE [LARGE SCALE GENOMIC DNA]</scope>
    <source>
        <strain evidence="9 10">FT13W</strain>
    </source>
</reference>
<dbReference type="Pfam" id="PF01757">
    <property type="entry name" value="Acyl_transf_3"/>
    <property type="match status" value="1"/>
</dbReference>
<evidence type="ECO:0000313" key="10">
    <source>
        <dbReference type="Proteomes" id="UP000468717"/>
    </source>
</evidence>
<feature type="transmembrane region" description="Helical" evidence="7">
    <location>
        <begin position="37"/>
        <end position="58"/>
    </location>
</feature>
<evidence type="ECO:0000256" key="5">
    <source>
        <dbReference type="ARBA" id="ARBA00022989"/>
    </source>
</evidence>
<keyword evidence="4 7" id="KW-0812">Transmembrane</keyword>
<evidence type="ECO:0000256" key="2">
    <source>
        <dbReference type="ARBA" id="ARBA00007400"/>
    </source>
</evidence>
<dbReference type="GO" id="GO:0005886">
    <property type="term" value="C:plasma membrane"/>
    <property type="evidence" value="ECO:0007669"/>
    <property type="project" value="UniProtKB-SubCell"/>
</dbReference>
<name>A0A6I1HVW2_9BURK</name>
<comment type="similarity">
    <text evidence="2">Belongs to the acyltransferase 3 family.</text>
</comment>
<feature type="transmembrane region" description="Helical" evidence="7">
    <location>
        <begin position="173"/>
        <end position="195"/>
    </location>
</feature>
<gene>
    <name evidence="9" type="ORF">GCN75_21435</name>
</gene>
<dbReference type="EMBL" id="WFLI01000030">
    <property type="protein sequence ID" value="KAB8062823.1"/>
    <property type="molecule type" value="Genomic_DNA"/>
</dbReference>